<keyword evidence="5" id="KW-0677">Repeat</keyword>
<feature type="transmembrane region" description="Helical" evidence="12">
    <location>
        <begin position="180"/>
        <end position="203"/>
    </location>
</feature>
<dbReference type="SUPFAM" id="SSF103506">
    <property type="entry name" value="Mitochondrial carrier"/>
    <property type="match status" value="1"/>
</dbReference>
<keyword evidence="6" id="KW-0999">Mitochondrion inner membrane</keyword>
<feature type="transmembrane region" description="Helical" evidence="12">
    <location>
        <begin position="83"/>
        <end position="105"/>
    </location>
</feature>
<feature type="repeat" description="Solcar" evidence="10">
    <location>
        <begin position="18"/>
        <end position="112"/>
    </location>
</feature>
<dbReference type="InterPro" id="IPR023395">
    <property type="entry name" value="MCP_dom_sf"/>
</dbReference>
<evidence type="ECO:0000256" key="5">
    <source>
        <dbReference type="ARBA" id="ARBA00022737"/>
    </source>
</evidence>
<evidence type="ECO:0000256" key="3">
    <source>
        <dbReference type="ARBA" id="ARBA00022448"/>
    </source>
</evidence>
<evidence type="ECO:0000256" key="8">
    <source>
        <dbReference type="ARBA" id="ARBA00023128"/>
    </source>
</evidence>
<evidence type="ECO:0000256" key="10">
    <source>
        <dbReference type="PROSITE-ProRule" id="PRU00282"/>
    </source>
</evidence>
<gene>
    <name evidence="13" type="ORF">BZA70DRAFT_287873</name>
</gene>
<keyword evidence="14" id="KW-1185">Reference proteome</keyword>
<feature type="repeat" description="Solcar" evidence="10">
    <location>
        <begin position="122"/>
        <end position="209"/>
    </location>
</feature>
<dbReference type="Proteomes" id="UP001498771">
    <property type="component" value="Unassembled WGS sequence"/>
</dbReference>
<sequence length="333" mass="37122">MSPSPYKLWIADQLGRISGESSYAIAGATAGLISGVAVCPLDVVKTKLQAQGGFLKNSVVDVQRYNGFIGTIRTIWKTEGVKGFYRGVVPITFGYLPTWMIYFSVYERCKEKLPALLGLENQPTVVHLVSALCAGGSSTTITNPIWVVKTRLMTQSADTAWHYKGTIDAFRCMYKNEGLISFYAGLLPALLGLLHVAVQFPLYEKFKLMFVPAPDTHPSELRKVSGIIFASSLSKMLASIVTYPHEVVRTRMQIQRGLPREHQTNYNGVIKTVTTLLKDEGWRVFYSGLGTNMVRTVPASAVTLITYELLVDRFSTLREQRKRRLQEESALQV</sequence>
<evidence type="ECO:0000256" key="2">
    <source>
        <dbReference type="ARBA" id="ARBA00006375"/>
    </source>
</evidence>
<comment type="subcellular location">
    <subcellularLocation>
        <location evidence="1">Mitochondrion inner membrane</location>
        <topology evidence="1">Multi-pass membrane protein</topology>
    </subcellularLocation>
</comment>
<protein>
    <submittedName>
        <fullName evidence="13">Mitochondrial carrier domain-containing protein</fullName>
    </submittedName>
</protein>
<organism evidence="13 14">
    <name type="scientific">Myxozyma melibiosi</name>
    <dbReference type="NCBI Taxonomy" id="54550"/>
    <lineage>
        <taxon>Eukaryota</taxon>
        <taxon>Fungi</taxon>
        <taxon>Dikarya</taxon>
        <taxon>Ascomycota</taxon>
        <taxon>Saccharomycotina</taxon>
        <taxon>Lipomycetes</taxon>
        <taxon>Lipomycetales</taxon>
        <taxon>Lipomycetaceae</taxon>
        <taxon>Myxozyma</taxon>
    </lineage>
</organism>
<dbReference type="Pfam" id="PF00153">
    <property type="entry name" value="Mito_carr"/>
    <property type="match status" value="3"/>
</dbReference>
<dbReference type="RefSeq" id="XP_064771606.1">
    <property type="nucleotide sequence ID" value="XM_064913992.1"/>
</dbReference>
<dbReference type="EMBL" id="JBBJBU010000001">
    <property type="protein sequence ID" value="KAK7208573.1"/>
    <property type="molecule type" value="Genomic_DNA"/>
</dbReference>
<keyword evidence="4 10" id="KW-0812">Transmembrane</keyword>
<feature type="transmembrane region" description="Helical" evidence="12">
    <location>
        <begin position="125"/>
        <end position="148"/>
    </location>
</feature>
<dbReference type="PROSITE" id="PS50920">
    <property type="entry name" value="SOLCAR"/>
    <property type="match status" value="3"/>
</dbReference>
<proteinExistence type="inferred from homology"/>
<evidence type="ECO:0000256" key="6">
    <source>
        <dbReference type="ARBA" id="ARBA00022792"/>
    </source>
</evidence>
<name>A0ABR1FFX2_9ASCO</name>
<dbReference type="InterPro" id="IPR002067">
    <property type="entry name" value="MCP"/>
</dbReference>
<feature type="repeat" description="Solcar" evidence="10">
    <location>
        <begin position="222"/>
        <end position="313"/>
    </location>
</feature>
<accession>A0ABR1FFX2</accession>
<evidence type="ECO:0000256" key="1">
    <source>
        <dbReference type="ARBA" id="ARBA00004448"/>
    </source>
</evidence>
<keyword evidence="7 12" id="KW-1133">Transmembrane helix</keyword>
<comment type="similarity">
    <text evidence="2 11">Belongs to the mitochondrial carrier (TC 2.A.29) family.</text>
</comment>
<dbReference type="InterPro" id="IPR018108">
    <property type="entry name" value="MCP_transmembrane"/>
</dbReference>
<dbReference type="PANTHER" id="PTHR45683">
    <property type="entry name" value="MITOCHONDRIAL NICOTINAMIDE ADENINE DINUCLEOTIDE TRANSPORTER 1-RELATED-RELATED"/>
    <property type="match status" value="1"/>
</dbReference>
<dbReference type="InterPro" id="IPR044712">
    <property type="entry name" value="SLC25A32-like"/>
</dbReference>
<evidence type="ECO:0000313" key="13">
    <source>
        <dbReference type="EMBL" id="KAK7208573.1"/>
    </source>
</evidence>
<evidence type="ECO:0000313" key="14">
    <source>
        <dbReference type="Proteomes" id="UP001498771"/>
    </source>
</evidence>
<evidence type="ECO:0000256" key="9">
    <source>
        <dbReference type="ARBA" id="ARBA00023136"/>
    </source>
</evidence>
<keyword evidence="8" id="KW-0496">Mitochondrion</keyword>
<reference evidence="13 14" key="1">
    <citation type="submission" date="2024-03" db="EMBL/GenBank/DDBJ databases">
        <title>Genome-scale model development and genomic sequencing of the oleaginous clade Lipomyces.</title>
        <authorList>
            <consortium name="Lawrence Berkeley National Laboratory"/>
            <person name="Czajka J.J."/>
            <person name="Han Y."/>
            <person name="Kim J."/>
            <person name="Mondo S.J."/>
            <person name="Hofstad B.A."/>
            <person name="Robles A."/>
            <person name="Haridas S."/>
            <person name="Riley R."/>
            <person name="LaButti K."/>
            <person name="Pangilinan J."/>
            <person name="Andreopoulos W."/>
            <person name="Lipzen A."/>
            <person name="Yan J."/>
            <person name="Wang M."/>
            <person name="Ng V."/>
            <person name="Grigoriev I.V."/>
            <person name="Spatafora J.W."/>
            <person name="Magnuson J.K."/>
            <person name="Baker S.E."/>
            <person name="Pomraning K.R."/>
        </authorList>
    </citation>
    <scope>NUCLEOTIDE SEQUENCE [LARGE SCALE GENOMIC DNA]</scope>
    <source>
        <strain evidence="13 14">Phaff 52-87</strain>
    </source>
</reference>
<keyword evidence="3 11" id="KW-0813">Transport</keyword>
<evidence type="ECO:0000256" key="7">
    <source>
        <dbReference type="ARBA" id="ARBA00022989"/>
    </source>
</evidence>
<dbReference type="PRINTS" id="PR00926">
    <property type="entry name" value="MITOCARRIER"/>
</dbReference>
<evidence type="ECO:0000256" key="12">
    <source>
        <dbReference type="SAM" id="Phobius"/>
    </source>
</evidence>
<keyword evidence="9 10" id="KW-0472">Membrane</keyword>
<evidence type="ECO:0000256" key="11">
    <source>
        <dbReference type="RuleBase" id="RU000488"/>
    </source>
</evidence>
<dbReference type="Gene3D" id="1.50.40.10">
    <property type="entry name" value="Mitochondrial carrier domain"/>
    <property type="match status" value="1"/>
</dbReference>
<evidence type="ECO:0000256" key="4">
    <source>
        <dbReference type="ARBA" id="ARBA00022692"/>
    </source>
</evidence>
<comment type="caution">
    <text evidence="13">The sequence shown here is derived from an EMBL/GenBank/DDBJ whole genome shotgun (WGS) entry which is preliminary data.</text>
</comment>
<dbReference type="GeneID" id="90039504"/>